<dbReference type="Gene3D" id="1.25.40.800">
    <property type="match status" value="1"/>
</dbReference>
<sequence>MLAEAILKAGPESIRSPDAARELLADQGALSEPDVAQAVGAIVQASTDTQDWQPDNLVAAFNAVATDLDWFKVMEALDYEGFYILSQEGLEMLIAIWKAASKDEPFPVHVFFGNWKNKKGQISALYRIATASIDQINVPASSTKTVIELKDYDFCSDETRSMASQLANLQLNSQDFIKTVLDIQSQTSTDDVKLLFDVMLSKSPELMFLGLLQTPHTSFPMETDMLRQLLMHFLNGQPGSSVALTKLKQIRPTILIQGLAELYNMDKGSLSRILEILIDLHAFPDYLDQLPQDLAIDLASLAAQQGHLNLERWLYSNIVNHREEFVQLCLDYLEAKYESTSDPLQPETVKTFLHLLQQSSAPVPVLNERLATIRAAYGSLHPSLNSPSEGLTNGHDSSIDDEANAYYAQIYKGSLSVEQMIASLKQFSVSDNAREREVYMCIVHVLLDEYTFFSKYPDKELAITNSLFSAMLLHRLMPPTQTMTALSLLMESLQTNEPGSRMYTFAVQALTLLKPRLSEWPQFCAQLLQNPTLEQTHPELLHYVQAALQQPNMADGARTEEDPKFTAMWVPPVPQSKEPVDYKTPPEDTQDKILFLINNVAANNLESKTSSLMELLDRTAYQWFSDYLVVKRASIEPNYHELYLSLLAIIADRLLYDHVLRETYANILKLLNSDKTLSSSSERSLLKNLGAWLGGLTLARDKPIKHKDVSFKDLLLEGYDSSRLIVVIPFVCKVLEQGSKGKVFKPPNPWVMAILKVLAELYNCADLKLNLKFEVEVLCKTLSVDLADIEATSILKNRGQKTPKARLKDKATVAAMARNETPATPEALMNASPGEIAELAPFLVFSPHISLYNQPMVKQTATKIILQCVRDAAMQLVDRAVSIGVYSTRDIVLKDFAMEADENKLRKSTQTMVTSLSGAFIVATSKEMLRSSISTSLKPLFMEYDMDEDTAEQASYLTAMDNMELGSAIIERVTIAKARLEIERVMNDAFSRRRNFREQRHNQPYIDVEWASIASYVSRLPPALRITPQGLEPGQLRIYDDFGRIPRRAPAAADAEQAASMAMPVSAAGPYVNNGSFGMEQLRYDVQQQQQQQQPPQPPQQTMGGQSQAGRQVMEQYGQFITELENLLSQMQTIGFTAVAQQSLHTLLRQLMMVVASSFNKVEVGRMYAQKTIQLMYNCDSQLAIEVYAMVLQRLCQVSTEIATPVTAWLTRADDERKYLVPVTVALVKSGLVNLAEHDQELASALATENIATIEYATRLIWICLFEDPPVGTRHDFMSSLEVLHEIQAQRSNVPKGVSILLEEVKRLGGMMGSDQTFRDQLRALFVDWVQYYRMSQNEEGTLDAYMEQLFQQPAFKEEETVNIFFRQAIEFSVSHATQAVQSVQHRSSAYLAIDALAKLVIGYVHLVSWNNEDDAVESYELTRILSIVVLILVNYHETLGRDFSHLPFLRLFIAILSELHTTTQFSPRSSFPALRAVANVLYTIQPKNVPGFAFAWYTLVSHRMFMPKLLMLENQVGWRSLHRLLESGFKFMSRFLQIKENMEETTRLLYRAILRILLVLLHDFPEFLCDYHHSFCDALPVTCIQLRNIILSAFPRNMRLPDPFMPQLKVDLLPEILEPPRILSDYAHALKAHGFDQDIDAYLNSETSLDEFVAICHERFGSTDDDAECRYQVAVMNAFVFYVGLHGINNDRTIQQDDPHVMAFNQLMHGFDPEGRYLFISAIANQLRYPNSHTHYFSCLLLCLFGEAKENYIKEQITRVLLERLIVNRPHPWGSLITFIELMKNPHYKFWDYEFTRCATEIKRLFESVSRRLL</sequence>
<dbReference type="CDD" id="cd20710">
    <property type="entry name" value="NOT1_connector"/>
    <property type="match status" value="1"/>
</dbReference>
<dbReference type="OrthoDB" id="1933107at2759"/>
<dbReference type="PANTHER" id="PTHR13162:SF8">
    <property type="entry name" value="CCR4-NOT TRANSCRIPTION COMPLEX SUBUNIT 1"/>
    <property type="match status" value="1"/>
</dbReference>
<dbReference type="GO" id="GO:0000289">
    <property type="term" value="P:nuclear-transcribed mRNA poly(A) tail shortening"/>
    <property type="evidence" value="ECO:0007669"/>
    <property type="project" value="UniProtKB-ARBA"/>
</dbReference>
<proteinExistence type="predicted"/>
<comment type="caution">
    <text evidence="15">The sequence shown here is derived from an EMBL/GenBank/DDBJ whole genome shotgun (WGS) entry which is preliminary data.</text>
</comment>
<feature type="region of interest" description="Disordered" evidence="8">
    <location>
        <begin position="1086"/>
        <end position="1109"/>
    </location>
</feature>
<evidence type="ECO:0000313" key="15">
    <source>
        <dbReference type="EMBL" id="ORY95478.1"/>
    </source>
</evidence>
<name>A0A1X2HA09_SYNRA</name>
<dbReference type="FunFam" id="1.25.40.180:FF:000012">
    <property type="entry name" value="Ccr4-Not transcription complex subunit"/>
    <property type="match status" value="1"/>
</dbReference>
<dbReference type="Pfam" id="PF12842">
    <property type="entry name" value="DUF3819"/>
    <property type="match status" value="1"/>
</dbReference>
<dbReference type="Pfam" id="PF25097">
    <property type="entry name" value="ARM_Cnot1"/>
    <property type="match status" value="1"/>
</dbReference>
<keyword evidence="16" id="KW-1185">Reference proteome</keyword>
<feature type="domain" description="CCR4-NOT transcription complex subunit 1 TTP binding" evidence="12">
    <location>
        <begin position="376"/>
        <end position="551"/>
    </location>
</feature>
<gene>
    <name evidence="15" type="ORF">BCR43DRAFT_493062</name>
</gene>
<organism evidence="15 16">
    <name type="scientific">Syncephalastrum racemosum</name>
    <name type="common">Filamentous fungus</name>
    <dbReference type="NCBI Taxonomy" id="13706"/>
    <lineage>
        <taxon>Eukaryota</taxon>
        <taxon>Fungi</taxon>
        <taxon>Fungi incertae sedis</taxon>
        <taxon>Mucoromycota</taxon>
        <taxon>Mucoromycotina</taxon>
        <taxon>Mucoromycetes</taxon>
        <taxon>Mucorales</taxon>
        <taxon>Syncephalastraceae</taxon>
        <taxon>Syncephalastrum</taxon>
    </lineage>
</organism>
<dbReference type="InterPro" id="IPR040398">
    <property type="entry name" value="Not1"/>
</dbReference>
<dbReference type="Gene3D" id="1.25.40.180">
    <property type="match status" value="1"/>
</dbReference>
<dbReference type="GO" id="GO:0005634">
    <property type="term" value="C:nucleus"/>
    <property type="evidence" value="ECO:0007669"/>
    <property type="project" value="UniProtKB-SubCell"/>
</dbReference>
<dbReference type="GO" id="GO:0000932">
    <property type="term" value="C:P-body"/>
    <property type="evidence" value="ECO:0007669"/>
    <property type="project" value="TreeGrafter"/>
</dbReference>
<evidence type="ECO:0000259" key="10">
    <source>
        <dbReference type="Pfam" id="PF12842"/>
    </source>
</evidence>
<evidence type="ECO:0000256" key="2">
    <source>
        <dbReference type="ARBA" id="ARBA00022491"/>
    </source>
</evidence>
<evidence type="ECO:0000259" key="11">
    <source>
        <dbReference type="Pfam" id="PF16415"/>
    </source>
</evidence>
<dbReference type="InterPro" id="IPR024557">
    <property type="entry name" value="CNOT1_dom_4"/>
</dbReference>
<keyword evidence="5" id="KW-0539">Nucleus</keyword>
<feature type="domain" description="CCR4-NOT transcription complex subunit 1 CAF1-binding" evidence="11">
    <location>
        <begin position="582"/>
        <end position="801"/>
    </location>
</feature>
<evidence type="ECO:0000256" key="6">
    <source>
        <dbReference type="ARBA" id="ARBA00059181"/>
    </source>
</evidence>
<evidence type="ECO:0000256" key="8">
    <source>
        <dbReference type="SAM" id="MobiDB-lite"/>
    </source>
</evidence>
<evidence type="ECO:0000259" key="14">
    <source>
        <dbReference type="Pfam" id="PF25097"/>
    </source>
</evidence>
<feature type="domain" description="CCR4-Not complex component Not1 C-terminal" evidence="9">
    <location>
        <begin position="1459"/>
        <end position="1810"/>
    </location>
</feature>
<evidence type="ECO:0000256" key="5">
    <source>
        <dbReference type="ARBA" id="ARBA00023242"/>
    </source>
</evidence>
<evidence type="ECO:0000256" key="3">
    <source>
        <dbReference type="ARBA" id="ARBA00023015"/>
    </source>
</evidence>
<feature type="domain" description="CCR4-NOT transcription complex subunit 1 HEAT repeat" evidence="13">
    <location>
        <begin position="224"/>
        <end position="357"/>
    </location>
</feature>
<evidence type="ECO:0000259" key="9">
    <source>
        <dbReference type="Pfam" id="PF04054"/>
    </source>
</evidence>
<dbReference type="InterPro" id="IPR032193">
    <property type="entry name" value="CNOT1_TTP_bind"/>
</dbReference>
<evidence type="ECO:0000256" key="1">
    <source>
        <dbReference type="ARBA" id="ARBA00004123"/>
    </source>
</evidence>
<comment type="subcellular location">
    <subcellularLocation>
        <location evidence="1">Nucleus</location>
    </subcellularLocation>
</comment>
<comment type="function">
    <text evidence="6">Acts as a component of the CCR4-NOT core complex, which in the nucleus seems to be a general transcription factor, and in the cytoplasm the major mRNA deadenylase involved in mRNA turnover. The NOT protein subcomplex negatively regulates the basal and activated transcription of many genes. Preferentially affects TC-type TATA element-dependent transcription. Could directly or indirectly inhibit component(s) of the general transcription machinery.</text>
</comment>
<dbReference type="InterPro" id="IPR007196">
    <property type="entry name" value="CCR4-Not_Not1_C"/>
</dbReference>
<dbReference type="InterPro" id="IPR055454">
    <property type="entry name" value="CNOT1-like_NOT1_connector"/>
</dbReference>
<dbReference type="Gene3D" id="1.25.40.840">
    <property type="entry name" value="CCR4-NOT transcription complex subunit 1 TTP binding domain"/>
    <property type="match status" value="1"/>
</dbReference>
<evidence type="ECO:0000256" key="4">
    <source>
        <dbReference type="ARBA" id="ARBA00023163"/>
    </source>
</evidence>
<keyword evidence="2" id="KW-0678">Repressor</keyword>
<keyword evidence="3" id="KW-0805">Transcription regulation</keyword>
<dbReference type="InParanoid" id="A0A1X2HA09"/>
<dbReference type="EMBL" id="MCGN01000006">
    <property type="protein sequence ID" value="ORY95478.1"/>
    <property type="molecule type" value="Genomic_DNA"/>
</dbReference>
<dbReference type="Proteomes" id="UP000242180">
    <property type="component" value="Unassembled WGS sequence"/>
</dbReference>
<keyword evidence="4" id="KW-0804">Transcription</keyword>
<protein>
    <recommendedName>
        <fullName evidence="7">General negative regulator of transcription subunit 1</fullName>
    </recommendedName>
</protein>
<dbReference type="Pfam" id="PF16417">
    <property type="entry name" value="CNOT1_TTP_bind"/>
    <property type="match status" value="1"/>
</dbReference>
<dbReference type="FunCoup" id="A0A1X2HA09">
    <property type="interactions" value="753"/>
</dbReference>
<dbReference type="Pfam" id="PF04054">
    <property type="entry name" value="Not1"/>
    <property type="match status" value="1"/>
</dbReference>
<evidence type="ECO:0000313" key="16">
    <source>
        <dbReference type="Proteomes" id="UP000242180"/>
    </source>
</evidence>
<dbReference type="OMA" id="LCQHPMA"/>
<dbReference type="GO" id="GO:0060090">
    <property type="term" value="F:molecular adaptor activity"/>
    <property type="evidence" value="ECO:0007669"/>
    <property type="project" value="TreeGrafter"/>
</dbReference>
<dbReference type="Pfam" id="PF16415">
    <property type="entry name" value="CNOT1_CAF1_bind"/>
    <property type="match status" value="1"/>
</dbReference>
<dbReference type="InterPro" id="IPR032191">
    <property type="entry name" value="CNOT1_CAF1_bind"/>
</dbReference>
<dbReference type="PANTHER" id="PTHR13162">
    <property type="entry name" value="CCR4-NOT TRANSCRIPTION COMPLEX"/>
    <property type="match status" value="1"/>
</dbReference>
<evidence type="ECO:0000256" key="7">
    <source>
        <dbReference type="ARBA" id="ARBA00074459"/>
    </source>
</evidence>
<dbReference type="GO" id="GO:0017148">
    <property type="term" value="P:negative regulation of translation"/>
    <property type="evidence" value="ECO:0007669"/>
    <property type="project" value="InterPro"/>
</dbReference>
<dbReference type="STRING" id="13706.A0A1X2HA09"/>
<dbReference type="Gene3D" id="1.25.40.790">
    <property type="match status" value="1"/>
</dbReference>
<dbReference type="Pfam" id="PF16418">
    <property type="entry name" value="CNOT1_HEAT"/>
    <property type="match status" value="1"/>
</dbReference>
<feature type="domain" description="CCR4-NOT transcription complex subunit 1" evidence="10">
    <location>
        <begin position="856"/>
        <end position="997"/>
    </location>
</feature>
<feature type="domain" description="CCR4-NOT transcription complex subunit 1-like NOT1 connector" evidence="14">
    <location>
        <begin position="1123"/>
        <end position="1306"/>
    </location>
</feature>
<dbReference type="InterPro" id="IPR038535">
    <property type="entry name" value="CNOT1_TTP_bind_sf"/>
</dbReference>
<dbReference type="InterPro" id="IPR032194">
    <property type="entry name" value="CNOT1_HEAT"/>
</dbReference>
<reference evidence="15 16" key="1">
    <citation type="submission" date="2016-07" db="EMBL/GenBank/DDBJ databases">
        <title>Pervasive Adenine N6-methylation of Active Genes in Fungi.</title>
        <authorList>
            <consortium name="DOE Joint Genome Institute"/>
            <person name="Mondo S.J."/>
            <person name="Dannebaum R.O."/>
            <person name="Kuo R.C."/>
            <person name="Labutti K."/>
            <person name="Haridas S."/>
            <person name="Kuo A."/>
            <person name="Salamov A."/>
            <person name="Ahrendt S.R."/>
            <person name="Lipzen A."/>
            <person name="Sullivan W."/>
            <person name="Andreopoulos W.B."/>
            <person name="Clum A."/>
            <person name="Lindquist E."/>
            <person name="Daum C."/>
            <person name="Ramamoorthy G.K."/>
            <person name="Gryganskyi A."/>
            <person name="Culley D."/>
            <person name="Magnuson J.K."/>
            <person name="James T.Y."/>
            <person name="O'Malley M.A."/>
            <person name="Stajich J.E."/>
            <person name="Spatafora J.W."/>
            <person name="Visel A."/>
            <person name="Grigoriev I.V."/>
        </authorList>
    </citation>
    <scope>NUCLEOTIDE SEQUENCE [LARGE SCALE GENOMIC DNA]</scope>
    <source>
        <strain evidence="15 16">NRRL 2496</strain>
    </source>
</reference>
<evidence type="ECO:0000259" key="13">
    <source>
        <dbReference type="Pfam" id="PF16418"/>
    </source>
</evidence>
<accession>A0A1X2HA09</accession>
<evidence type="ECO:0000259" key="12">
    <source>
        <dbReference type="Pfam" id="PF16417"/>
    </source>
</evidence>
<dbReference type="GO" id="GO:0030015">
    <property type="term" value="C:CCR4-NOT core complex"/>
    <property type="evidence" value="ECO:0007669"/>
    <property type="project" value="InterPro"/>
</dbReference>